<dbReference type="OrthoDB" id="5314201at2759"/>
<accession>A0A084GDM2</accession>
<dbReference type="Proteomes" id="UP000028545">
    <property type="component" value="Unassembled WGS sequence"/>
</dbReference>
<dbReference type="HOGENOM" id="CLU_027731_0_0_1"/>
<dbReference type="KEGG" id="sapo:SAPIO_CDS1734"/>
<evidence type="ECO:0000313" key="2">
    <source>
        <dbReference type="EMBL" id="KEZ45434.1"/>
    </source>
</evidence>
<name>A0A084GDM2_PSEDA</name>
<keyword evidence="3" id="KW-1185">Reference proteome</keyword>
<dbReference type="RefSeq" id="XP_016645233.1">
    <property type="nucleotide sequence ID" value="XM_016784936.1"/>
</dbReference>
<protein>
    <submittedName>
        <fullName evidence="2">Uncharacterized protein</fullName>
    </submittedName>
</protein>
<comment type="caution">
    <text evidence="2">The sequence shown here is derived from an EMBL/GenBank/DDBJ whole genome shotgun (WGS) entry which is preliminary data.</text>
</comment>
<gene>
    <name evidence="2" type="ORF">SAPIO_CDS1734</name>
</gene>
<proteinExistence type="predicted"/>
<dbReference type="AlphaFoldDB" id="A0A084GDM2"/>
<dbReference type="EMBL" id="JOWA01000077">
    <property type="protein sequence ID" value="KEZ45434.1"/>
    <property type="molecule type" value="Genomic_DNA"/>
</dbReference>
<reference evidence="2 3" key="1">
    <citation type="journal article" date="2014" name="Genome Announc.">
        <title>Draft genome sequence of the pathogenic fungus Scedosporium apiospermum.</title>
        <authorList>
            <person name="Vandeputte P."/>
            <person name="Ghamrawi S."/>
            <person name="Rechenmann M."/>
            <person name="Iltis A."/>
            <person name="Giraud S."/>
            <person name="Fleury M."/>
            <person name="Thornton C."/>
            <person name="Delhaes L."/>
            <person name="Meyer W."/>
            <person name="Papon N."/>
            <person name="Bouchara J.P."/>
        </authorList>
    </citation>
    <scope>NUCLEOTIDE SEQUENCE [LARGE SCALE GENOMIC DNA]</scope>
    <source>
        <strain evidence="2 3">IHEM 14462</strain>
    </source>
</reference>
<feature type="compositionally biased region" description="Basic residues" evidence="1">
    <location>
        <begin position="383"/>
        <end position="392"/>
    </location>
</feature>
<dbReference type="VEuPathDB" id="FungiDB:SAPIO_CDS1734"/>
<dbReference type="OMA" id="KFMERWG"/>
<evidence type="ECO:0000256" key="1">
    <source>
        <dbReference type="SAM" id="MobiDB-lite"/>
    </source>
</evidence>
<sequence length="555" mass="62213">MDEPVPTQVGGETMDVDTVSRILKDYGIDIGRSELKAAFNYQDGDTSFSEWAAVHLGHETLLTPDELALYSALTKSGFVDRFNAASKDSSTVGLPYRDESEVRQAIDELNRSTAAISKQTETLRQQQEALARFAKSRIKDEVARSDFDAVRMHKLALEIRNAKVHVEELSRSLEIKISELEEQDHTKNQDFEQNISALLESDDKLLRSLEKLSNEFTLTDDRNDDAVDKLQETCMKLIKCTVEMMRCKLDRTYLEALSNASGSQDDAGSASREDVKALQEELDSLYSEILPVVQMSVENQYMRPAMRNITAKTTQALDHASIAVDYIQGCLDYLLDHTNALLSRVETYRSHQAATAIVISTAKAELSNPVPKPRKRNEENRSPTRRRRRKSSNHGSPVRTRSRSNTGGLVLRRRRSSTTITDEQPIETLMHMLSVSLPDHAGAREQVAALSNVLAERSAKADDVAASAQQGFEEGAAMHLADAKRAVTLLRDCVLADSPFGKVRLVDEEIEASIGVLEEEIEKLRRQVDGVDPKNVKVRSEKREELLRRWGSSRR</sequence>
<dbReference type="GeneID" id="27720806"/>
<evidence type="ECO:0000313" key="3">
    <source>
        <dbReference type="Proteomes" id="UP000028545"/>
    </source>
</evidence>
<feature type="region of interest" description="Disordered" evidence="1">
    <location>
        <begin position="365"/>
        <end position="418"/>
    </location>
</feature>
<organism evidence="2 3">
    <name type="scientific">Pseudallescheria apiosperma</name>
    <name type="common">Scedosporium apiospermum</name>
    <dbReference type="NCBI Taxonomy" id="563466"/>
    <lineage>
        <taxon>Eukaryota</taxon>
        <taxon>Fungi</taxon>
        <taxon>Dikarya</taxon>
        <taxon>Ascomycota</taxon>
        <taxon>Pezizomycotina</taxon>
        <taxon>Sordariomycetes</taxon>
        <taxon>Hypocreomycetidae</taxon>
        <taxon>Microascales</taxon>
        <taxon>Microascaceae</taxon>
        <taxon>Scedosporium</taxon>
    </lineage>
</organism>